<evidence type="ECO:0000256" key="1">
    <source>
        <dbReference type="ARBA" id="ARBA00004651"/>
    </source>
</evidence>
<dbReference type="GO" id="GO:0016746">
    <property type="term" value="F:acyltransferase activity"/>
    <property type="evidence" value="ECO:0007669"/>
    <property type="project" value="UniProtKB-KW"/>
</dbReference>
<keyword evidence="7" id="KW-0808">Transferase</keyword>
<evidence type="ECO:0000313" key="10">
    <source>
        <dbReference type="Proteomes" id="UP000886876"/>
    </source>
</evidence>
<sequence length="465" mass="52943">MVFSSILFMFIYLPVVLFLYYISPVRWRNPILFLANLVFYGWGEPVFIVLMLFSITINYINGMLIGRWKLEKQKRAKAVLAINVVINLALLGFFKYYDLIAETLSLIPFINIKPLGIALPIGISFYTFQTMSYPIDVYRGDADVQRNYISFGTFVALFPQLIAGPIVRYKDVADQLSFRASSIDQFSSGVERFMVGVAKKVLIANNLGKLWDYYAAIPNGELTFLGSWLGIIAFSLQIYFDFSGYSDMAIGLGRMIGFEFKENFDYPYISKSVTEFWRRWHMSLGTWFRDYLYIPLGGNRCGRAGQLFNILVVWAATGIWHGANWTFLMWGLYYAVFLMIEKLFLLKRLEKLPAVGHIYTVIVVIFGWVMFQLNTLGQIGAYMSAMLGFGASGFAVSDDLYYLVSYAATFVIAILAATPLGKTLFSRLPDKVRKFAAPALIVLALVFSTAYLVDATYNPFIYFNF</sequence>
<gene>
    <name evidence="9" type="ORF">IAD42_08680</name>
</gene>
<proteinExistence type="inferred from homology"/>
<name>A0A9D1K9I2_9FIRM</name>
<reference evidence="9" key="1">
    <citation type="submission" date="2020-10" db="EMBL/GenBank/DDBJ databases">
        <authorList>
            <person name="Gilroy R."/>
        </authorList>
    </citation>
    <scope>NUCLEOTIDE SEQUENCE</scope>
    <source>
        <strain evidence="9">ChiHecec3B27-6122</strain>
    </source>
</reference>
<keyword evidence="5 8" id="KW-1133">Transmembrane helix</keyword>
<evidence type="ECO:0000313" key="9">
    <source>
        <dbReference type="EMBL" id="HIS98036.1"/>
    </source>
</evidence>
<accession>A0A9D1K9I2</accession>
<feature type="transmembrane region" description="Helical" evidence="8">
    <location>
        <begin position="400"/>
        <end position="420"/>
    </location>
</feature>
<feature type="transmembrane region" description="Helical" evidence="8">
    <location>
        <begin position="47"/>
        <end position="66"/>
    </location>
</feature>
<evidence type="ECO:0000256" key="4">
    <source>
        <dbReference type="ARBA" id="ARBA00022692"/>
    </source>
</evidence>
<dbReference type="InterPro" id="IPR024194">
    <property type="entry name" value="Ac/AlaTfrase_AlgI/DltB"/>
</dbReference>
<dbReference type="InterPro" id="IPR004299">
    <property type="entry name" value="MBOAT_fam"/>
</dbReference>
<comment type="caution">
    <text evidence="9">The sequence shown here is derived from an EMBL/GenBank/DDBJ whole genome shotgun (WGS) entry which is preliminary data.</text>
</comment>
<keyword evidence="6 7" id="KW-0472">Membrane</keyword>
<dbReference type="InterPro" id="IPR028362">
    <property type="entry name" value="AlgI"/>
</dbReference>
<keyword evidence="4 8" id="KW-0812">Transmembrane</keyword>
<keyword evidence="3 7" id="KW-1003">Cell membrane</keyword>
<feature type="transmembrane region" description="Helical" evidence="8">
    <location>
        <begin position="358"/>
        <end position="380"/>
    </location>
</feature>
<evidence type="ECO:0000256" key="7">
    <source>
        <dbReference type="PIRNR" id="PIRNR016636"/>
    </source>
</evidence>
<dbReference type="Pfam" id="PF03062">
    <property type="entry name" value="MBOAT"/>
    <property type="match status" value="1"/>
</dbReference>
<keyword evidence="7" id="KW-0012">Acyltransferase</keyword>
<protein>
    <submittedName>
        <fullName evidence="9">MBOAT family protein</fullName>
    </submittedName>
</protein>
<feature type="transmembrane region" description="Helical" evidence="8">
    <location>
        <begin position="148"/>
        <end position="167"/>
    </location>
</feature>
<dbReference type="GO" id="GO:0005886">
    <property type="term" value="C:plasma membrane"/>
    <property type="evidence" value="ECO:0007669"/>
    <property type="project" value="UniProtKB-SubCell"/>
</dbReference>
<feature type="transmembrane region" description="Helical" evidence="8">
    <location>
        <begin position="109"/>
        <end position="128"/>
    </location>
</feature>
<feature type="transmembrane region" description="Helical" evidence="8">
    <location>
        <begin position="78"/>
        <end position="97"/>
    </location>
</feature>
<dbReference type="InterPro" id="IPR051085">
    <property type="entry name" value="MB_O-acyltransferase"/>
</dbReference>
<dbReference type="PIRSF" id="PIRSF500217">
    <property type="entry name" value="AlgI"/>
    <property type="match status" value="1"/>
</dbReference>
<dbReference type="AlphaFoldDB" id="A0A9D1K9I2"/>
<organism evidence="9 10">
    <name type="scientific">Candidatus Scatomorpha pullistercoris</name>
    <dbReference type="NCBI Taxonomy" id="2840929"/>
    <lineage>
        <taxon>Bacteria</taxon>
        <taxon>Bacillati</taxon>
        <taxon>Bacillota</taxon>
        <taxon>Clostridia</taxon>
        <taxon>Eubacteriales</taxon>
        <taxon>Candidatus Scatomorpha</taxon>
    </lineage>
</organism>
<dbReference type="EMBL" id="DVJS01000215">
    <property type="protein sequence ID" value="HIS98036.1"/>
    <property type="molecule type" value="Genomic_DNA"/>
</dbReference>
<reference evidence="9" key="2">
    <citation type="journal article" date="2021" name="PeerJ">
        <title>Extensive microbial diversity within the chicken gut microbiome revealed by metagenomics and culture.</title>
        <authorList>
            <person name="Gilroy R."/>
            <person name="Ravi A."/>
            <person name="Getino M."/>
            <person name="Pursley I."/>
            <person name="Horton D.L."/>
            <person name="Alikhan N.F."/>
            <person name="Baker D."/>
            <person name="Gharbi K."/>
            <person name="Hall N."/>
            <person name="Watson M."/>
            <person name="Adriaenssens E.M."/>
            <person name="Foster-Nyarko E."/>
            <person name="Jarju S."/>
            <person name="Secka A."/>
            <person name="Antonio M."/>
            <person name="Oren A."/>
            <person name="Chaudhuri R.R."/>
            <person name="La Ragione R."/>
            <person name="Hildebrand F."/>
            <person name="Pallen M.J."/>
        </authorList>
    </citation>
    <scope>NUCLEOTIDE SEQUENCE</scope>
    <source>
        <strain evidence="9">ChiHecec3B27-6122</strain>
    </source>
</reference>
<dbReference type="Proteomes" id="UP000886876">
    <property type="component" value="Unassembled WGS sequence"/>
</dbReference>
<feature type="transmembrane region" description="Helical" evidence="8">
    <location>
        <begin position="7"/>
        <end position="27"/>
    </location>
</feature>
<comment type="similarity">
    <text evidence="2 7">Belongs to the membrane-bound acyltransferase family.</text>
</comment>
<evidence type="ECO:0000256" key="5">
    <source>
        <dbReference type="ARBA" id="ARBA00022989"/>
    </source>
</evidence>
<dbReference type="PANTHER" id="PTHR13285">
    <property type="entry name" value="ACYLTRANSFERASE"/>
    <property type="match status" value="1"/>
</dbReference>
<evidence type="ECO:0000256" key="2">
    <source>
        <dbReference type="ARBA" id="ARBA00010323"/>
    </source>
</evidence>
<evidence type="ECO:0000256" key="3">
    <source>
        <dbReference type="ARBA" id="ARBA00022475"/>
    </source>
</evidence>
<feature type="transmembrane region" description="Helical" evidence="8">
    <location>
        <begin position="432"/>
        <end position="453"/>
    </location>
</feature>
<evidence type="ECO:0000256" key="8">
    <source>
        <dbReference type="SAM" id="Phobius"/>
    </source>
</evidence>
<dbReference type="PANTHER" id="PTHR13285:SF18">
    <property type="entry name" value="PROTEIN-CYSTEINE N-PALMITOYLTRANSFERASE RASP"/>
    <property type="match status" value="1"/>
</dbReference>
<dbReference type="GO" id="GO:0042121">
    <property type="term" value="P:alginic acid biosynthetic process"/>
    <property type="evidence" value="ECO:0007669"/>
    <property type="project" value="InterPro"/>
</dbReference>
<dbReference type="PIRSF" id="PIRSF016636">
    <property type="entry name" value="AlgI_DltB"/>
    <property type="match status" value="1"/>
</dbReference>
<feature type="transmembrane region" description="Helical" evidence="8">
    <location>
        <begin position="222"/>
        <end position="240"/>
    </location>
</feature>
<feature type="transmembrane region" description="Helical" evidence="8">
    <location>
        <begin position="304"/>
        <end position="321"/>
    </location>
</feature>
<comment type="subcellular location">
    <subcellularLocation>
        <location evidence="1">Cell membrane</location>
        <topology evidence="1">Multi-pass membrane protein</topology>
    </subcellularLocation>
</comment>
<evidence type="ECO:0000256" key="6">
    <source>
        <dbReference type="ARBA" id="ARBA00023136"/>
    </source>
</evidence>